<gene>
    <name evidence="2" type="ORF">GCM10010274_59420</name>
</gene>
<dbReference type="AlphaFoldDB" id="A0A918I3C5"/>
<proteinExistence type="predicted"/>
<organism evidence="2 3">
    <name type="scientific">Streptomyces lavendofoliae</name>
    <dbReference type="NCBI Taxonomy" id="67314"/>
    <lineage>
        <taxon>Bacteria</taxon>
        <taxon>Bacillati</taxon>
        <taxon>Actinomycetota</taxon>
        <taxon>Actinomycetes</taxon>
        <taxon>Kitasatosporales</taxon>
        <taxon>Streptomycetaceae</taxon>
        <taxon>Streptomyces</taxon>
    </lineage>
</organism>
<dbReference type="RefSeq" id="WP_189554367.1">
    <property type="nucleotide sequence ID" value="NZ_BMTP01000020.1"/>
</dbReference>
<evidence type="ECO:0000313" key="2">
    <source>
        <dbReference type="EMBL" id="GGU62717.1"/>
    </source>
</evidence>
<reference evidence="2" key="1">
    <citation type="journal article" date="2014" name="Int. J. Syst. Evol. Microbiol.">
        <title>Complete genome sequence of Corynebacterium casei LMG S-19264T (=DSM 44701T), isolated from a smear-ripened cheese.</title>
        <authorList>
            <consortium name="US DOE Joint Genome Institute (JGI-PGF)"/>
            <person name="Walter F."/>
            <person name="Albersmeier A."/>
            <person name="Kalinowski J."/>
            <person name="Ruckert C."/>
        </authorList>
    </citation>
    <scope>NUCLEOTIDE SEQUENCE</scope>
    <source>
        <strain evidence="2">JCM 4391</strain>
    </source>
</reference>
<feature type="region of interest" description="Disordered" evidence="1">
    <location>
        <begin position="56"/>
        <end position="83"/>
    </location>
</feature>
<keyword evidence="3" id="KW-1185">Reference proteome</keyword>
<reference evidence="2" key="2">
    <citation type="submission" date="2020-09" db="EMBL/GenBank/DDBJ databases">
        <authorList>
            <person name="Sun Q."/>
            <person name="Ohkuma M."/>
        </authorList>
    </citation>
    <scope>NUCLEOTIDE SEQUENCE</scope>
    <source>
        <strain evidence="2">JCM 4391</strain>
    </source>
</reference>
<dbReference type="EMBL" id="BMTP01000020">
    <property type="protein sequence ID" value="GGU62717.1"/>
    <property type="molecule type" value="Genomic_DNA"/>
</dbReference>
<name>A0A918I3C5_9ACTN</name>
<accession>A0A918I3C5</accession>
<protein>
    <submittedName>
        <fullName evidence="2">Uncharacterized protein</fullName>
    </submittedName>
</protein>
<dbReference type="Proteomes" id="UP000636661">
    <property type="component" value="Unassembled WGS sequence"/>
</dbReference>
<evidence type="ECO:0000256" key="1">
    <source>
        <dbReference type="SAM" id="MobiDB-lite"/>
    </source>
</evidence>
<evidence type="ECO:0000313" key="3">
    <source>
        <dbReference type="Proteomes" id="UP000636661"/>
    </source>
</evidence>
<sequence length="83" mass="9072">MPPGTPALATATDMAYWTGRPVGTIYRWASEGRITVYGEGKNARYDLMEVPAAERDPDTRELITPTPAPSIKGRHRVTEADVA</sequence>
<comment type="caution">
    <text evidence="2">The sequence shown here is derived from an EMBL/GenBank/DDBJ whole genome shotgun (WGS) entry which is preliminary data.</text>
</comment>